<reference evidence="2 3" key="1">
    <citation type="submission" date="2018-11" db="EMBL/GenBank/DDBJ databases">
        <authorList>
            <consortium name="Pathogen Informatics"/>
        </authorList>
    </citation>
    <scope>NUCLEOTIDE SEQUENCE [LARGE SCALE GENOMIC DNA]</scope>
    <source>
        <strain>Denwood</strain>
        <strain evidence="3">Zambia</strain>
    </source>
</reference>
<feature type="region of interest" description="Disordered" evidence="1">
    <location>
        <begin position="1"/>
        <end position="24"/>
    </location>
</feature>
<accession>A0A3P7XBJ8</accession>
<organism evidence="2 3">
    <name type="scientific">Schistosoma mattheei</name>
    <dbReference type="NCBI Taxonomy" id="31246"/>
    <lineage>
        <taxon>Eukaryota</taxon>
        <taxon>Metazoa</taxon>
        <taxon>Spiralia</taxon>
        <taxon>Lophotrochozoa</taxon>
        <taxon>Platyhelminthes</taxon>
        <taxon>Trematoda</taxon>
        <taxon>Digenea</taxon>
        <taxon>Strigeidida</taxon>
        <taxon>Schistosomatoidea</taxon>
        <taxon>Schistosomatidae</taxon>
        <taxon>Schistosoma</taxon>
    </lineage>
</organism>
<dbReference type="AlphaFoldDB" id="A0A3P7XBJ8"/>
<evidence type="ECO:0000313" key="2">
    <source>
        <dbReference type="EMBL" id="VDO71471.1"/>
    </source>
</evidence>
<evidence type="ECO:0000313" key="3">
    <source>
        <dbReference type="Proteomes" id="UP000269396"/>
    </source>
</evidence>
<dbReference type="Proteomes" id="UP000269396">
    <property type="component" value="Unassembled WGS sequence"/>
</dbReference>
<sequence>MSTQDTSDLLTRHYQQQPTVRQMSTTDFQLKRKLGKVVGSG</sequence>
<dbReference type="EMBL" id="UZAL01000540">
    <property type="protein sequence ID" value="VDO71471.1"/>
    <property type="molecule type" value="Genomic_DNA"/>
</dbReference>
<name>A0A3P7XBJ8_9TREM</name>
<gene>
    <name evidence="2" type="ORF">SMTD_LOCUS593</name>
</gene>
<keyword evidence="3" id="KW-1185">Reference proteome</keyword>
<proteinExistence type="predicted"/>
<protein>
    <submittedName>
        <fullName evidence="2">Uncharacterized protein</fullName>
    </submittedName>
</protein>
<evidence type="ECO:0000256" key="1">
    <source>
        <dbReference type="SAM" id="MobiDB-lite"/>
    </source>
</evidence>